<dbReference type="GO" id="GO:0000981">
    <property type="term" value="F:DNA-binding transcription factor activity, RNA polymerase II-specific"/>
    <property type="evidence" value="ECO:0007669"/>
    <property type="project" value="InterPro"/>
</dbReference>
<dbReference type="Pfam" id="PF04082">
    <property type="entry name" value="Fungal_trans"/>
    <property type="match status" value="1"/>
</dbReference>
<dbReference type="EMBL" id="SPUK01000018">
    <property type="protein sequence ID" value="TQV91647.1"/>
    <property type="molecule type" value="Genomic_DNA"/>
</dbReference>
<dbReference type="OrthoDB" id="2110361at2759"/>
<name>A0A545VP97_9HYPO</name>
<dbReference type="Proteomes" id="UP000315783">
    <property type="component" value="Unassembled WGS sequence"/>
</dbReference>
<evidence type="ECO:0000256" key="2">
    <source>
        <dbReference type="ARBA" id="ARBA00023242"/>
    </source>
</evidence>
<feature type="compositionally biased region" description="Polar residues" evidence="4">
    <location>
        <begin position="789"/>
        <end position="803"/>
    </location>
</feature>
<proteinExistence type="predicted"/>
<dbReference type="SUPFAM" id="SSF57701">
    <property type="entry name" value="Zn2/Cys6 DNA-binding domain"/>
    <property type="match status" value="1"/>
</dbReference>
<evidence type="ECO:0000313" key="7">
    <source>
        <dbReference type="Proteomes" id="UP000315783"/>
    </source>
</evidence>
<dbReference type="STRING" id="43265.A0A545VP97"/>
<dbReference type="AlphaFoldDB" id="A0A545VP97"/>
<dbReference type="SMART" id="SM00906">
    <property type="entry name" value="Fungal_trans"/>
    <property type="match status" value="1"/>
</dbReference>
<reference evidence="6 7" key="1">
    <citation type="journal article" date="2019" name="Appl. Microbiol. Biotechnol.">
        <title>Genome sequence of Isaria javanica and comparative genome analysis insights into family S53 peptidase evolution in fungal entomopathogens.</title>
        <authorList>
            <person name="Lin R."/>
            <person name="Zhang X."/>
            <person name="Xin B."/>
            <person name="Zou M."/>
            <person name="Gao Y."/>
            <person name="Qin F."/>
            <person name="Hu Q."/>
            <person name="Xie B."/>
            <person name="Cheng X."/>
        </authorList>
    </citation>
    <scope>NUCLEOTIDE SEQUENCE [LARGE SCALE GENOMIC DNA]</scope>
    <source>
        <strain evidence="6 7">IJ1G</strain>
    </source>
</reference>
<feature type="region of interest" description="Disordered" evidence="4">
    <location>
        <begin position="756"/>
        <end position="820"/>
    </location>
</feature>
<feature type="compositionally biased region" description="Basic and acidic residues" evidence="4">
    <location>
        <begin position="118"/>
        <end position="128"/>
    </location>
</feature>
<gene>
    <name evidence="6" type="ORF">IF1G_09713</name>
</gene>
<dbReference type="InterPro" id="IPR001138">
    <property type="entry name" value="Zn2Cys6_DnaBD"/>
</dbReference>
<dbReference type="PROSITE" id="PS00463">
    <property type="entry name" value="ZN2_CY6_FUNGAL_1"/>
    <property type="match status" value="1"/>
</dbReference>
<evidence type="ECO:0000256" key="4">
    <source>
        <dbReference type="SAM" id="MobiDB-lite"/>
    </source>
</evidence>
<feature type="region of interest" description="Disordered" evidence="4">
    <location>
        <begin position="1"/>
        <end position="128"/>
    </location>
</feature>
<feature type="region of interest" description="Disordered" evidence="4">
    <location>
        <begin position="195"/>
        <end position="223"/>
    </location>
</feature>
<dbReference type="Gene3D" id="4.10.240.10">
    <property type="entry name" value="Zn(2)-C6 fungal-type DNA-binding domain"/>
    <property type="match status" value="1"/>
</dbReference>
<dbReference type="InterPro" id="IPR007219">
    <property type="entry name" value="XnlR_reg_dom"/>
</dbReference>
<evidence type="ECO:0000256" key="1">
    <source>
        <dbReference type="ARBA" id="ARBA00022723"/>
    </source>
</evidence>
<dbReference type="InterPro" id="IPR036864">
    <property type="entry name" value="Zn2-C6_fun-type_DNA-bd_sf"/>
</dbReference>
<dbReference type="Pfam" id="PF00172">
    <property type="entry name" value="Zn_clus"/>
    <property type="match status" value="1"/>
</dbReference>
<dbReference type="GO" id="GO:0006351">
    <property type="term" value="P:DNA-templated transcription"/>
    <property type="evidence" value="ECO:0007669"/>
    <property type="project" value="InterPro"/>
</dbReference>
<dbReference type="SMART" id="SM00066">
    <property type="entry name" value="GAL4"/>
    <property type="match status" value="1"/>
</dbReference>
<keyword evidence="3" id="KW-0175">Coiled coil</keyword>
<dbReference type="CDD" id="cd00067">
    <property type="entry name" value="GAL4"/>
    <property type="match status" value="1"/>
</dbReference>
<keyword evidence="2" id="KW-0539">Nucleus</keyword>
<accession>A0A545VP97</accession>
<comment type="caution">
    <text evidence="6">The sequence shown here is derived from an EMBL/GenBank/DDBJ whole genome shotgun (WGS) entry which is preliminary data.</text>
</comment>
<evidence type="ECO:0000256" key="3">
    <source>
        <dbReference type="SAM" id="Coils"/>
    </source>
</evidence>
<feature type="compositionally biased region" description="Low complexity" evidence="4">
    <location>
        <begin position="16"/>
        <end position="35"/>
    </location>
</feature>
<dbReference type="PANTHER" id="PTHR46910">
    <property type="entry name" value="TRANSCRIPTION FACTOR PDR1"/>
    <property type="match status" value="1"/>
</dbReference>
<protein>
    <submittedName>
        <fullName evidence="6">Zfr1</fullName>
    </submittedName>
</protein>
<organism evidence="6 7">
    <name type="scientific">Cordyceps javanica</name>
    <dbReference type="NCBI Taxonomy" id="43265"/>
    <lineage>
        <taxon>Eukaryota</taxon>
        <taxon>Fungi</taxon>
        <taxon>Dikarya</taxon>
        <taxon>Ascomycota</taxon>
        <taxon>Pezizomycotina</taxon>
        <taxon>Sordariomycetes</taxon>
        <taxon>Hypocreomycetidae</taxon>
        <taxon>Hypocreales</taxon>
        <taxon>Cordycipitaceae</taxon>
        <taxon>Cordyceps</taxon>
    </lineage>
</organism>
<dbReference type="GO" id="GO:0003677">
    <property type="term" value="F:DNA binding"/>
    <property type="evidence" value="ECO:0007669"/>
    <property type="project" value="InterPro"/>
</dbReference>
<feature type="compositionally biased region" description="Low complexity" evidence="4">
    <location>
        <begin position="85"/>
        <end position="110"/>
    </location>
</feature>
<evidence type="ECO:0000259" key="5">
    <source>
        <dbReference type="PROSITE" id="PS50048"/>
    </source>
</evidence>
<dbReference type="CDD" id="cd12148">
    <property type="entry name" value="fungal_TF_MHR"/>
    <property type="match status" value="1"/>
</dbReference>
<evidence type="ECO:0000313" key="6">
    <source>
        <dbReference type="EMBL" id="TQV91647.1"/>
    </source>
</evidence>
<dbReference type="InterPro" id="IPR050987">
    <property type="entry name" value="AtrR-like"/>
</dbReference>
<feature type="coiled-coil region" evidence="3">
    <location>
        <begin position="159"/>
        <end position="186"/>
    </location>
</feature>
<feature type="domain" description="Zn(2)-C6 fungal-type" evidence="5">
    <location>
        <begin position="121"/>
        <end position="152"/>
    </location>
</feature>
<sequence length="820" mass="90332">MAETAHGSYPRSPNLSTRSYDSSSVSSATSPRPHSQYTGVLSHSSRQPQLTAHSPHLGGMPSLPSVNHGFPPYSPVPSGMMGRESIGSSDSMGHHGSMSLSGSLGPQAQKRAYRQRRKDPSCDACRERKVKCDATETASCSECSSRNVKCQFTKETNRRMSSIKQVQDLEKQIERVKRDNTQLRRMLQDRDVSTMDMEGENGDHSIYQMPVIDPEPRPKRRGPVMPELGRARLNLRGAAKGVWKPPQMHRYLSSPPRECAIPELPPRSRADQLLHTYYNSLHTMFPIIHLPTFRATVDDLYRNPRGPAPAGWLAMFFAALAAGALFSLDPPSTTTRVAELLDTARSLIDPWNNAFTLDDARAYIIIAICLDEMNLKSAAWNWLGNAIRTGQDLCLYTDTENFPIIEGEMRCRTWWAMYVLDRTLATELGHPCLINDADCDARLPAAVDDHYVRDNGMHVPNGAEPLTHSLLAIIHVVRSYTSVLKAIDSPKVPSAHLSAFDSHFRKCLNTFPPACDPSSTVALAPHFLPPLAYLLHARLLLHRHNLAPSCSPEARFAAVESCTHIAMETASLIARTNAPAEGATSLLATHLFRCTLFLLMAGQFDQAITCTRALASIEGLRDVVTACGRYLAFFANVLASKRAEHASHIARTTGSTSIPQSRIQADNSALLLSLTRDEELLVYVSADTQAAPSRTWVWTMVERSEPITSSSPKTPGVPTSSIFQTEERTGLTTSEQREWGGWSHLESTIRSLTSHNAGWTPIPAQKIKSESPGSVGLDIPKHSEPPRFTSESNYSRGVDTSPSPNVPKRANDRLSIANII</sequence>
<dbReference type="GO" id="GO:0008270">
    <property type="term" value="F:zinc ion binding"/>
    <property type="evidence" value="ECO:0007669"/>
    <property type="project" value="InterPro"/>
</dbReference>
<keyword evidence="1" id="KW-0479">Metal-binding</keyword>
<dbReference type="PROSITE" id="PS50048">
    <property type="entry name" value="ZN2_CY6_FUNGAL_2"/>
    <property type="match status" value="1"/>
</dbReference>
<feature type="compositionally biased region" description="Polar residues" evidence="4">
    <location>
        <begin position="36"/>
        <end position="52"/>
    </location>
</feature>
<dbReference type="PANTHER" id="PTHR46910:SF1">
    <property type="entry name" value="MISCELLANEOUS ZN(II)2CYS6 TRANSCRIPTION FACTOR (EUROFUNG)-RELATED"/>
    <property type="match status" value="1"/>
</dbReference>
<keyword evidence="7" id="KW-1185">Reference proteome</keyword>